<dbReference type="SUPFAM" id="SSF69318">
    <property type="entry name" value="Integrin alpha N-terminal domain"/>
    <property type="match status" value="1"/>
</dbReference>
<comment type="caution">
    <text evidence="3">The sequence shown here is derived from an EMBL/GenBank/DDBJ whole genome shotgun (WGS) entry which is preliminary data.</text>
</comment>
<dbReference type="RefSeq" id="WP_118152066.1">
    <property type="nucleotide sequence ID" value="NZ_QWEY01000005.1"/>
</dbReference>
<keyword evidence="1 2" id="KW-0732">Signal</keyword>
<organism evidence="3 4">
    <name type="scientific">Pseudotabrizicola alkalilacus</name>
    <dbReference type="NCBI Taxonomy" id="2305252"/>
    <lineage>
        <taxon>Bacteria</taxon>
        <taxon>Pseudomonadati</taxon>
        <taxon>Pseudomonadota</taxon>
        <taxon>Alphaproteobacteria</taxon>
        <taxon>Rhodobacterales</taxon>
        <taxon>Paracoccaceae</taxon>
        <taxon>Pseudotabrizicola</taxon>
    </lineage>
</organism>
<dbReference type="EMBL" id="QWEY01000005">
    <property type="protein sequence ID" value="RGP37173.1"/>
    <property type="molecule type" value="Genomic_DNA"/>
</dbReference>
<protein>
    <submittedName>
        <fullName evidence="3">VCBS repeat-containing protein</fullName>
    </submittedName>
</protein>
<dbReference type="OrthoDB" id="58662at2"/>
<dbReference type="InterPro" id="IPR028994">
    <property type="entry name" value="Integrin_alpha_N"/>
</dbReference>
<reference evidence="3 4" key="1">
    <citation type="submission" date="2018-08" db="EMBL/GenBank/DDBJ databases">
        <title>Flavobacterium tibetense sp. nov., isolated from a wetland YonghuCo on Tibetan Plateau.</title>
        <authorList>
            <person name="Phurbu D."/>
            <person name="Lu H."/>
            <person name="Xing P."/>
        </authorList>
    </citation>
    <scope>NUCLEOTIDE SEQUENCE [LARGE SCALE GENOMIC DNA]</scope>
    <source>
        <strain evidence="3 4">DJC</strain>
    </source>
</reference>
<dbReference type="Pfam" id="PF13517">
    <property type="entry name" value="FG-GAP_3"/>
    <property type="match status" value="1"/>
</dbReference>
<accession>A0A411Z281</accession>
<name>A0A411Z281_9RHOB</name>
<gene>
    <name evidence="3" type="ORF">D1012_10945</name>
</gene>
<proteinExistence type="predicted"/>
<feature type="chain" id="PRO_5019380154" evidence="2">
    <location>
        <begin position="18"/>
        <end position="228"/>
    </location>
</feature>
<keyword evidence="4" id="KW-1185">Reference proteome</keyword>
<evidence type="ECO:0000313" key="3">
    <source>
        <dbReference type="EMBL" id="RGP37173.1"/>
    </source>
</evidence>
<dbReference type="Proteomes" id="UP000284547">
    <property type="component" value="Unassembled WGS sequence"/>
</dbReference>
<feature type="signal peptide" evidence="2">
    <location>
        <begin position="1"/>
        <end position="17"/>
    </location>
</feature>
<evidence type="ECO:0000256" key="2">
    <source>
        <dbReference type="SAM" id="SignalP"/>
    </source>
</evidence>
<dbReference type="InterPro" id="IPR013517">
    <property type="entry name" value="FG-GAP"/>
</dbReference>
<evidence type="ECO:0000256" key="1">
    <source>
        <dbReference type="ARBA" id="ARBA00022729"/>
    </source>
</evidence>
<dbReference type="AlphaFoldDB" id="A0A411Z281"/>
<sequence length="228" mass="24460">MRCALALMVGLSGPAMAQEIVAADLVAPTDRYAHAVLGDALEWGGLELTLSDGRRLLFSLPDSHVFEDITARTGDFDGNGRVEVMVVETSVTQGAALAIYDASGRRAATPYIGQPNRWLAPAGWGDFDGDGRIEIAYIDRPHLARELVFLRLEGKALTEIARAPGFTNHRIGERRIAGGTRHCDGRDTLIVASADWSRAMAVTLGPKGVLARDLGPWRGSGPDLKTCP</sequence>
<evidence type="ECO:0000313" key="4">
    <source>
        <dbReference type="Proteomes" id="UP000284547"/>
    </source>
</evidence>